<dbReference type="PANTHER" id="PTHR35043">
    <property type="entry name" value="TRANSCRIPTION FACTOR DOMAIN-CONTAINING PROTEIN"/>
    <property type="match status" value="1"/>
</dbReference>
<dbReference type="Proteomes" id="UP001049176">
    <property type="component" value="Chromosome 9"/>
</dbReference>
<keyword evidence="3" id="KW-0732">Signal</keyword>
<dbReference type="OrthoDB" id="9451547at2759"/>
<dbReference type="AlphaFoldDB" id="A0A9P7UN50"/>
<feature type="signal peptide" evidence="3">
    <location>
        <begin position="1"/>
        <end position="17"/>
    </location>
</feature>
<feature type="transmembrane region" description="Helical" evidence="2">
    <location>
        <begin position="502"/>
        <end position="522"/>
    </location>
</feature>
<accession>A0A9P7UN50</accession>
<feature type="transmembrane region" description="Helical" evidence="2">
    <location>
        <begin position="563"/>
        <end position="583"/>
    </location>
</feature>
<keyword evidence="2" id="KW-0472">Membrane</keyword>
<evidence type="ECO:0000256" key="2">
    <source>
        <dbReference type="SAM" id="Phobius"/>
    </source>
</evidence>
<evidence type="ECO:0000313" key="5">
    <source>
        <dbReference type="Proteomes" id="UP001049176"/>
    </source>
</evidence>
<feature type="chain" id="PRO_5040355821" evidence="3">
    <location>
        <begin position="18"/>
        <end position="609"/>
    </location>
</feature>
<gene>
    <name evidence="4" type="ORF">E1B28_013557</name>
</gene>
<evidence type="ECO:0000256" key="3">
    <source>
        <dbReference type="SAM" id="SignalP"/>
    </source>
</evidence>
<evidence type="ECO:0000313" key="4">
    <source>
        <dbReference type="EMBL" id="KAG7087605.1"/>
    </source>
</evidence>
<reference evidence="4" key="1">
    <citation type="journal article" date="2021" name="Genome Biol. Evol.">
        <title>The assembled and annotated genome of the fairy-ring fungus Marasmius oreades.</title>
        <authorList>
            <person name="Hiltunen M."/>
            <person name="Ament-Velasquez S.L."/>
            <person name="Johannesson H."/>
        </authorList>
    </citation>
    <scope>NUCLEOTIDE SEQUENCE</scope>
    <source>
        <strain evidence="4">03SP1</strain>
    </source>
</reference>
<comment type="caution">
    <text evidence="4">The sequence shown here is derived from an EMBL/GenBank/DDBJ whole genome shotgun (WGS) entry which is preliminary data.</text>
</comment>
<dbReference type="GeneID" id="66082632"/>
<feature type="transmembrane region" description="Helical" evidence="2">
    <location>
        <begin position="534"/>
        <end position="551"/>
    </location>
</feature>
<keyword evidence="2" id="KW-1133">Transmembrane helix</keyword>
<feature type="region of interest" description="Disordered" evidence="1">
    <location>
        <begin position="292"/>
        <end position="312"/>
    </location>
</feature>
<organism evidence="4 5">
    <name type="scientific">Marasmius oreades</name>
    <name type="common">fairy-ring Marasmius</name>
    <dbReference type="NCBI Taxonomy" id="181124"/>
    <lineage>
        <taxon>Eukaryota</taxon>
        <taxon>Fungi</taxon>
        <taxon>Dikarya</taxon>
        <taxon>Basidiomycota</taxon>
        <taxon>Agaricomycotina</taxon>
        <taxon>Agaricomycetes</taxon>
        <taxon>Agaricomycetidae</taxon>
        <taxon>Agaricales</taxon>
        <taxon>Marasmiineae</taxon>
        <taxon>Marasmiaceae</taxon>
        <taxon>Marasmius</taxon>
    </lineage>
</organism>
<dbReference type="RefSeq" id="XP_043004076.1">
    <property type="nucleotide sequence ID" value="XM_043158721.1"/>
</dbReference>
<dbReference type="EMBL" id="CM032189">
    <property type="protein sequence ID" value="KAG7087605.1"/>
    <property type="molecule type" value="Genomic_DNA"/>
</dbReference>
<feature type="compositionally biased region" description="Low complexity" evidence="1">
    <location>
        <begin position="299"/>
        <end position="312"/>
    </location>
</feature>
<proteinExistence type="predicted"/>
<keyword evidence="2" id="KW-0812">Transmembrane</keyword>
<protein>
    <submittedName>
        <fullName evidence="4">Uncharacterized protein</fullName>
    </submittedName>
</protein>
<dbReference type="PANTHER" id="PTHR35043:SF7">
    <property type="entry name" value="TRANSCRIPTION FACTOR DOMAIN-CONTAINING PROTEIN"/>
    <property type="match status" value="1"/>
</dbReference>
<evidence type="ECO:0000256" key="1">
    <source>
        <dbReference type="SAM" id="MobiDB-lite"/>
    </source>
</evidence>
<keyword evidence="5" id="KW-1185">Reference proteome</keyword>
<sequence>MALYAVLFAFTATGALPLGPSEGNVTFEHELTVRADACTPSSRTVLGIVWGCLTTIVACTWLAIHPNVPSPEDSQWRILLRRAMIMALAIVFPEYTTVWAIRQWQEAKRISREMSLREEFPEWTITHSFFLTMGGFMLVDEAGEPRGPLLYNDLSYFEKFRDFKFPSISEREIQDRSKGDALSKALIFLHTSWFLLQVLARPISGLPVTELELVTVAIASLNILAYGFWFKKPLNVECPVKVLLPYWIPHPEGSSLRLQPFHADSRSKSEISLSLATDESFPQVQHVAAFTPLPDSQESLPGSSKSGPLGSKGVDLSTSLEIHSMDITDAFEVESHPRTPSGSTNPMRLNSQRSLLLVTNPLSRVQRVAAFARGLMRRVNVSRRLRHLRLSLSSFTTSLICRVQHIVTFMQKAVGMIKSLRPSRAIMQEALIPGSDHHDLRQSDTMNHFPHGLRVSTFYSGSRYAYSAATSGLLQLLMAVYFGGLHCVAWNFVFQTNELRLLWRVSAITLTSIPLYYMIMLLEARKRGIYVVKVVFYWSGISAIVKTYKYVASSVMRVLHQQVFVFLYLAARITLIVLPFVLLQDYPSRTLEEVEWTKYIPHVSWMFTQ</sequence>
<name>A0A9P7UN50_9AGAR</name>